<evidence type="ECO:0000256" key="2">
    <source>
        <dbReference type="SAM" id="Phobius"/>
    </source>
</evidence>
<dbReference type="PROSITE" id="PS50835">
    <property type="entry name" value="IG_LIKE"/>
    <property type="match status" value="2"/>
</dbReference>
<reference evidence="5" key="1">
    <citation type="submission" date="2024-06" db="EMBL/GenBank/DDBJ databases">
        <authorList>
            <person name="Liu X."/>
            <person name="Lenzi L."/>
            <person name="Haldenby T S."/>
            <person name="Uol C."/>
        </authorList>
    </citation>
    <scope>NUCLEOTIDE SEQUENCE</scope>
</reference>
<dbReference type="EMBL" id="CAXLJL010000489">
    <property type="protein sequence ID" value="CAL5138398.1"/>
    <property type="molecule type" value="Genomic_DNA"/>
</dbReference>
<protein>
    <recommendedName>
        <fullName evidence="4">Ig-like domain-containing protein</fullName>
    </recommendedName>
</protein>
<feature type="region of interest" description="Disordered" evidence="1">
    <location>
        <begin position="292"/>
        <end position="311"/>
    </location>
</feature>
<dbReference type="SMART" id="SM00409">
    <property type="entry name" value="IG"/>
    <property type="match status" value="2"/>
</dbReference>
<dbReference type="SMART" id="SM00408">
    <property type="entry name" value="IGc2"/>
    <property type="match status" value="1"/>
</dbReference>
<keyword evidence="2" id="KW-0812">Transmembrane</keyword>
<feature type="region of interest" description="Disordered" evidence="1">
    <location>
        <begin position="561"/>
        <end position="580"/>
    </location>
</feature>
<keyword evidence="2" id="KW-1133">Transmembrane helix</keyword>
<dbReference type="InterPro" id="IPR013783">
    <property type="entry name" value="Ig-like_fold"/>
</dbReference>
<feature type="transmembrane region" description="Helical" evidence="2">
    <location>
        <begin position="502"/>
        <end position="525"/>
    </location>
</feature>
<evidence type="ECO:0000313" key="6">
    <source>
        <dbReference type="Proteomes" id="UP001497525"/>
    </source>
</evidence>
<feature type="chain" id="PRO_5043539532" description="Ig-like domain-containing protein" evidence="3">
    <location>
        <begin position="20"/>
        <end position="803"/>
    </location>
</feature>
<feature type="domain" description="Ig-like" evidence="4">
    <location>
        <begin position="163"/>
        <end position="251"/>
    </location>
</feature>
<dbReference type="InterPro" id="IPR007110">
    <property type="entry name" value="Ig-like_dom"/>
</dbReference>
<sequence>MLLLFSTLLICTSIGGIRADSKIPIIGNYNNQIRLNIGDHLRLECPVHGTGSDNTHNSGGDGSHALLNDDNSGVLYHWRVRDQLDYALDMDSRYRFTQNRRVLEVTAPLESSDSGIYTCMGITGFGKREVSFEVHVRDPDENLLCATSTHPHQNIKAPCFIDPLLKKNPVITVEEPLGSTVKLNCEADGTEPIRYRWFMGNTVADWITTGQGTRGPVLTIERIGREHIGHYTCQVTNVAGSLNYTYRLVVTELPSARPKIISAMQNHTFSSDTTASLVARIHCACEEPVIQDHTQSVSSRNGQSSPSRMRNEGDTMRYLEVKLMQDYGQLTLSSSIHKWLKRVEPGEEQLYAQSGATRIPLPNARESEKDEIFVVLGSWAGSPAVIDKTVSHIIDPQLSETGSHTMDPNGGGNGAGMHSQHGTYGSQNSGPYYGRSKSNPFAQAQERIFVTRMQLQKPLEKKRHQGKYIVMTMSLADVKSMEYAVIYVEILQDPTIMRMRRILLYFLVPFGLLFAMIGIIAYLFACRRRRSGGRSVSSSNERCILRTAEVSPQAYQVMANGKKPPSLNMSSKHSSNSQANEKQSFALLGVQSPFMPHDDRSMTVSNGFDHPVGIPENPNRTPYFGVGLPQSQTSVATPANSLIHSNVGDNMSSAMTGPGAVISMNGMYLPSSNPSQRNLPFPPVLPSSGDVHMSQQNSPYFVNYGGVTVPPSSAFEGLASQSRQPPPQQFGVSQPNATLNVQMAPSSATEISFDQYSAVSQSPLSSSTLTNHYTAPFNDFARARGPDGAESMVHTQASNYPRA</sequence>
<gene>
    <name evidence="5" type="ORF">CDAUBV1_LOCUS12981</name>
</gene>
<dbReference type="InterPro" id="IPR003598">
    <property type="entry name" value="Ig_sub2"/>
</dbReference>
<dbReference type="AlphaFoldDB" id="A0AAV2TME7"/>
<dbReference type="InterPro" id="IPR036179">
    <property type="entry name" value="Ig-like_dom_sf"/>
</dbReference>
<evidence type="ECO:0000256" key="1">
    <source>
        <dbReference type="SAM" id="MobiDB-lite"/>
    </source>
</evidence>
<keyword evidence="3" id="KW-0732">Signal</keyword>
<dbReference type="Gene3D" id="2.60.40.10">
    <property type="entry name" value="Immunoglobulins"/>
    <property type="match status" value="2"/>
</dbReference>
<feature type="region of interest" description="Disordered" evidence="1">
    <location>
        <begin position="399"/>
        <end position="430"/>
    </location>
</feature>
<dbReference type="SUPFAM" id="SSF48726">
    <property type="entry name" value="Immunoglobulin"/>
    <property type="match status" value="2"/>
</dbReference>
<feature type="compositionally biased region" description="Polar residues" evidence="1">
    <location>
        <begin position="420"/>
        <end position="430"/>
    </location>
</feature>
<evidence type="ECO:0000313" key="5">
    <source>
        <dbReference type="EMBL" id="CAL5138398.1"/>
    </source>
</evidence>
<feature type="signal peptide" evidence="3">
    <location>
        <begin position="1"/>
        <end position="19"/>
    </location>
</feature>
<feature type="compositionally biased region" description="Low complexity" evidence="1">
    <location>
        <begin position="566"/>
        <end position="580"/>
    </location>
</feature>
<dbReference type="InterPro" id="IPR052615">
    <property type="entry name" value="FGFRL"/>
</dbReference>
<feature type="region of interest" description="Disordered" evidence="1">
    <location>
        <begin position="715"/>
        <end position="734"/>
    </location>
</feature>
<dbReference type="Pfam" id="PF13927">
    <property type="entry name" value="Ig_3"/>
    <property type="match status" value="1"/>
</dbReference>
<dbReference type="Proteomes" id="UP001497525">
    <property type="component" value="Unassembled WGS sequence"/>
</dbReference>
<organism evidence="5 6">
    <name type="scientific">Calicophoron daubneyi</name>
    <name type="common">Rumen fluke</name>
    <name type="synonym">Paramphistomum daubneyi</name>
    <dbReference type="NCBI Taxonomy" id="300641"/>
    <lineage>
        <taxon>Eukaryota</taxon>
        <taxon>Metazoa</taxon>
        <taxon>Spiralia</taxon>
        <taxon>Lophotrochozoa</taxon>
        <taxon>Platyhelminthes</taxon>
        <taxon>Trematoda</taxon>
        <taxon>Digenea</taxon>
        <taxon>Plagiorchiida</taxon>
        <taxon>Pronocephalata</taxon>
        <taxon>Paramphistomoidea</taxon>
        <taxon>Paramphistomidae</taxon>
        <taxon>Calicophoron</taxon>
    </lineage>
</organism>
<feature type="compositionally biased region" description="Polar residues" evidence="1">
    <location>
        <begin position="292"/>
        <end position="308"/>
    </location>
</feature>
<comment type="caution">
    <text evidence="5">The sequence shown here is derived from an EMBL/GenBank/DDBJ whole genome shotgun (WGS) entry which is preliminary data.</text>
</comment>
<feature type="region of interest" description="Disordered" evidence="1">
    <location>
        <begin position="778"/>
        <end position="803"/>
    </location>
</feature>
<dbReference type="PANTHER" id="PTHR19890">
    <property type="entry name" value="FIBROBLAST GROWTH FACTOR RECEPTOR"/>
    <property type="match status" value="1"/>
</dbReference>
<feature type="compositionally biased region" description="Polar residues" evidence="1">
    <location>
        <begin position="793"/>
        <end position="803"/>
    </location>
</feature>
<proteinExistence type="predicted"/>
<accession>A0AAV2TME7</accession>
<feature type="domain" description="Ig-like" evidence="4">
    <location>
        <begin position="24"/>
        <end position="119"/>
    </location>
</feature>
<dbReference type="InterPro" id="IPR003599">
    <property type="entry name" value="Ig_sub"/>
</dbReference>
<evidence type="ECO:0000256" key="3">
    <source>
        <dbReference type="SAM" id="SignalP"/>
    </source>
</evidence>
<evidence type="ECO:0000259" key="4">
    <source>
        <dbReference type="PROSITE" id="PS50835"/>
    </source>
</evidence>
<keyword evidence="2" id="KW-0472">Membrane</keyword>
<dbReference type="PANTHER" id="PTHR19890:SF10">
    <property type="entry name" value="FIBROBLAST GROWTH FACTOR RECEPTOR-LIKE 1"/>
    <property type="match status" value="1"/>
</dbReference>
<name>A0AAV2TME7_CALDB</name>